<dbReference type="GO" id="GO:0005506">
    <property type="term" value="F:iron ion binding"/>
    <property type="evidence" value="ECO:0007669"/>
    <property type="project" value="TreeGrafter"/>
</dbReference>
<dbReference type="NCBIfam" id="TIGR00075">
    <property type="entry name" value="hypD"/>
    <property type="match status" value="1"/>
</dbReference>
<reference evidence="4 5" key="1">
    <citation type="submission" date="2019-03" db="EMBL/GenBank/DDBJ databases">
        <title>Genomic Encyclopedia of Type Strains, Phase IV (KMG-IV): sequencing the most valuable type-strain genomes for metagenomic binning, comparative biology and taxonomic classification.</title>
        <authorList>
            <person name="Goeker M."/>
        </authorList>
    </citation>
    <scope>NUCLEOTIDE SEQUENCE [LARGE SCALE GENOMIC DNA]</scope>
    <source>
        <strain evidence="4 5">DSM 24979</strain>
    </source>
</reference>
<dbReference type="PANTHER" id="PTHR30149">
    <property type="entry name" value="HYDROGENASE PROTEIN ASSEMBLY PROTEIN HYPD"/>
    <property type="match status" value="1"/>
</dbReference>
<dbReference type="EMBL" id="SLUL01000010">
    <property type="protein sequence ID" value="TCL48023.1"/>
    <property type="molecule type" value="Genomic_DNA"/>
</dbReference>
<evidence type="ECO:0000313" key="5">
    <source>
        <dbReference type="Proteomes" id="UP000295658"/>
    </source>
</evidence>
<comment type="similarity">
    <text evidence="1">Belongs to the HypD family.</text>
</comment>
<dbReference type="PIRSF" id="PIRSF005622">
    <property type="entry name" value="Hydrgn_mat_hypD"/>
    <property type="match status" value="1"/>
</dbReference>
<dbReference type="InterPro" id="IPR042243">
    <property type="entry name" value="HypD_1"/>
</dbReference>
<evidence type="ECO:0000256" key="3">
    <source>
        <dbReference type="ARBA" id="ARBA00023004"/>
    </source>
</evidence>
<evidence type="ECO:0000256" key="1">
    <source>
        <dbReference type="ARBA" id="ARBA00007888"/>
    </source>
</evidence>
<keyword evidence="5" id="KW-1185">Reference proteome</keyword>
<dbReference type="RefSeq" id="WP_132948816.1">
    <property type="nucleotide sequence ID" value="NZ_SLUL01000010.1"/>
</dbReference>
<organism evidence="4 5">
    <name type="scientific">Thermolongibacillus altinsuensis</name>
    <dbReference type="NCBI Taxonomy" id="575256"/>
    <lineage>
        <taxon>Bacteria</taxon>
        <taxon>Bacillati</taxon>
        <taxon>Bacillota</taxon>
        <taxon>Bacilli</taxon>
        <taxon>Bacillales</taxon>
        <taxon>Anoxybacillaceae</taxon>
        <taxon>Thermolongibacillus</taxon>
    </lineage>
</organism>
<evidence type="ECO:0000256" key="2">
    <source>
        <dbReference type="ARBA" id="ARBA00022723"/>
    </source>
</evidence>
<dbReference type="AlphaFoldDB" id="A0A4R1QDL8"/>
<dbReference type="GO" id="GO:0070025">
    <property type="term" value="F:carbon monoxide binding"/>
    <property type="evidence" value="ECO:0007669"/>
    <property type="project" value="TreeGrafter"/>
</dbReference>
<dbReference type="Proteomes" id="UP000295658">
    <property type="component" value="Unassembled WGS sequence"/>
</dbReference>
<dbReference type="PANTHER" id="PTHR30149:SF0">
    <property type="entry name" value="HYDROGENASE MATURATION FACTOR HYPD"/>
    <property type="match status" value="1"/>
</dbReference>
<dbReference type="GO" id="GO:0051539">
    <property type="term" value="F:4 iron, 4 sulfur cluster binding"/>
    <property type="evidence" value="ECO:0007669"/>
    <property type="project" value="TreeGrafter"/>
</dbReference>
<evidence type="ECO:0000313" key="4">
    <source>
        <dbReference type="EMBL" id="TCL48023.1"/>
    </source>
</evidence>
<dbReference type="InterPro" id="IPR042244">
    <property type="entry name" value="HypD_2_sf"/>
</dbReference>
<gene>
    <name evidence="4" type="ORF">EDD69_11029</name>
</gene>
<dbReference type="InterPro" id="IPR002780">
    <property type="entry name" value="Hyd_form_HypD"/>
</dbReference>
<proteinExistence type="inferred from homology"/>
<keyword evidence="2" id="KW-0479">Metal-binding</keyword>
<dbReference type="Pfam" id="PF01924">
    <property type="entry name" value="HypD"/>
    <property type="match status" value="1"/>
</dbReference>
<accession>A0A4R1QDL8</accession>
<dbReference type="OrthoDB" id="9770424at2"/>
<dbReference type="Gene3D" id="3.40.50.11740">
    <property type="entry name" value="HypD, alpha/beta domain 2"/>
    <property type="match status" value="2"/>
</dbReference>
<dbReference type="Gene3D" id="6.10.20.100">
    <property type="match status" value="1"/>
</dbReference>
<sequence>MQELMDQYTSSKISRALLDEVIKLAKQFQKKFQRIPAFMEVCGSHTMALARTGVKKALQNHIRLISGPGCPVCVTDQATIDAMISLTDEENRIICTFGDMMRVPGSYGTLMQAKANGNDVRVVYSPNDAVRIAEQNQQKEVIFLGIGFETTIPILAAALKEAEEKQIHNFSIWMSTKLVEPILRHLLNNKEVALDGFLLPGHVSMVMGRKHFEFLAAEYHLPGVISGFEAVELLSSLRRLLMLALEQNALVINDYQSVVAEDGNEHAKYWMNRYFALCDEPWRGIGTIAQSGMDIREEYRHFNAKEKFSVPMRSPRKTKCRCGEVIRGLIDPPECVLFAKACTPLNPIGPCMVSSEGSCAAYYQYMREE</sequence>
<name>A0A4R1QDL8_9BACL</name>
<dbReference type="GO" id="GO:0051604">
    <property type="term" value="P:protein maturation"/>
    <property type="evidence" value="ECO:0007669"/>
    <property type="project" value="TreeGrafter"/>
</dbReference>
<keyword evidence="3" id="KW-0408">Iron</keyword>
<protein>
    <submittedName>
        <fullName evidence="4">Hydrogenase expression/formation protein HypD</fullName>
    </submittedName>
</protein>
<comment type="caution">
    <text evidence="4">The sequence shown here is derived from an EMBL/GenBank/DDBJ whole genome shotgun (WGS) entry which is preliminary data.</text>
</comment>